<gene>
    <name evidence="2" type="ORF">L9S41_04890</name>
</gene>
<dbReference type="EMBL" id="CP092109">
    <property type="protein sequence ID" value="UWZ80739.1"/>
    <property type="molecule type" value="Genomic_DNA"/>
</dbReference>
<dbReference type="RefSeq" id="WP_260749102.1">
    <property type="nucleotide sequence ID" value="NZ_CP092109.1"/>
</dbReference>
<keyword evidence="1" id="KW-0812">Transmembrane</keyword>
<protein>
    <submittedName>
        <fullName evidence="2">Cbb3-type cytochrome c oxidase subunit 3</fullName>
    </submittedName>
</protein>
<feature type="transmembrane region" description="Helical" evidence="1">
    <location>
        <begin position="6"/>
        <end position="27"/>
    </location>
</feature>
<keyword evidence="3" id="KW-1185">Reference proteome</keyword>
<evidence type="ECO:0000313" key="3">
    <source>
        <dbReference type="Proteomes" id="UP001060414"/>
    </source>
</evidence>
<accession>A0ABY5ZPH8</accession>
<dbReference type="Proteomes" id="UP001060414">
    <property type="component" value="Chromosome"/>
</dbReference>
<sequence length="50" mass="5935">MDFKGLAYLLIVFGLFVVFAGIVWYVYSGKRRQRMEQPKHRMLDDDEPTP</sequence>
<evidence type="ECO:0000313" key="2">
    <source>
        <dbReference type="EMBL" id="UWZ80739.1"/>
    </source>
</evidence>
<dbReference type="Pfam" id="PF05545">
    <property type="entry name" value="FixQ"/>
    <property type="match status" value="1"/>
</dbReference>
<name>A0ABY5ZPH8_9BACT</name>
<organism evidence="2 3">
    <name type="scientific">Geoalkalibacter halelectricus</name>
    <dbReference type="NCBI Taxonomy" id="2847045"/>
    <lineage>
        <taxon>Bacteria</taxon>
        <taxon>Pseudomonadati</taxon>
        <taxon>Thermodesulfobacteriota</taxon>
        <taxon>Desulfuromonadia</taxon>
        <taxon>Desulfuromonadales</taxon>
        <taxon>Geoalkalibacteraceae</taxon>
        <taxon>Geoalkalibacter</taxon>
    </lineage>
</organism>
<keyword evidence="1" id="KW-0472">Membrane</keyword>
<keyword evidence="1" id="KW-1133">Transmembrane helix</keyword>
<reference evidence="2" key="1">
    <citation type="journal article" date="2022" name="Environ. Microbiol.">
        <title>Geoalkalibacter halelectricus SAP #1 sp. nov. possessing extracellular electron transfer and mineral#reducing capabilities from a haloalkaline environment.</title>
        <authorList>
            <person name="Yadav S."/>
            <person name="Singh R."/>
            <person name="Sundharam S.S."/>
            <person name="Chaudhary S."/>
            <person name="Krishnamurthi S."/>
            <person name="Patil S.A."/>
        </authorList>
    </citation>
    <scope>NUCLEOTIDE SEQUENCE</scope>
    <source>
        <strain evidence="2">SAP-1</strain>
    </source>
</reference>
<dbReference type="InterPro" id="IPR008621">
    <property type="entry name" value="Cbb3-typ_cyt_oxidase_comp"/>
</dbReference>
<proteinExistence type="predicted"/>
<evidence type="ECO:0000256" key="1">
    <source>
        <dbReference type="SAM" id="Phobius"/>
    </source>
</evidence>